<organism evidence="2 3">
    <name type="scientific">Claveliimonas bilis</name>
    <dbReference type="NCBI Taxonomy" id="3028070"/>
    <lineage>
        <taxon>Bacteria</taxon>
        <taxon>Bacillati</taxon>
        <taxon>Bacillota</taxon>
        <taxon>Clostridia</taxon>
        <taxon>Lachnospirales</taxon>
        <taxon>Lachnospiraceae</taxon>
        <taxon>Claveliimonas</taxon>
    </lineage>
</organism>
<evidence type="ECO:0000256" key="1">
    <source>
        <dbReference type="SAM" id="Coils"/>
    </source>
</evidence>
<evidence type="ECO:0000313" key="3">
    <source>
        <dbReference type="Proteomes" id="UP001305815"/>
    </source>
</evidence>
<gene>
    <name evidence="2" type="ORF">Lac1_19150</name>
</gene>
<feature type="coiled-coil region" evidence="1">
    <location>
        <begin position="98"/>
        <end position="132"/>
    </location>
</feature>
<evidence type="ECO:0000313" key="2">
    <source>
        <dbReference type="EMBL" id="BDZ77732.1"/>
    </source>
</evidence>
<dbReference type="EMBL" id="AP027742">
    <property type="protein sequence ID" value="BDZ77732.1"/>
    <property type="molecule type" value="Genomic_DNA"/>
</dbReference>
<reference evidence="3" key="1">
    <citation type="journal article" date="2023" name="Int. J. Syst. Evol. Microbiol.">
        <title>Claveliimonas bilis gen. nov., sp. nov., deoxycholic acid-producing bacteria isolated from human faeces, and reclassification of Sellimonas monacensis Zenner et al. 2021 as Claveliimonas monacensis comb. nov.</title>
        <authorList>
            <person name="Hisatomi A."/>
            <person name="Kastawa N.W.E.P.G."/>
            <person name="Song I."/>
            <person name="Ohkuma M."/>
            <person name="Fukiya S."/>
            <person name="Sakamoto M."/>
        </authorList>
    </citation>
    <scope>NUCLEOTIDE SEQUENCE [LARGE SCALE GENOMIC DNA]</scope>
    <source>
        <strain evidence="3">12BBH14</strain>
    </source>
</reference>
<sequence length="223" mass="26000">MEITIGKFMYQSIDDEVLTIMKKDKEVYRMNIREIEITFYQPEATFSRVPGVYFVAPGMNSAYLCTNRKDKGEIRRLHDYLVQYGAKEIIMGAMKAGMAQHSSDIQKKQEEKALLKQQKEEEKKQLKLERGKQAAIRLEKQRRRSGCKEKTEEKYRCTVCGAIWYSNSMDRAKNVHNALSMSTYAINQMRDISRCPKCGSGASKHHTVRYWIDKKGNCMDREE</sequence>
<protein>
    <submittedName>
        <fullName evidence="2">Uncharacterized protein</fullName>
    </submittedName>
</protein>
<dbReference type="RefSeq" id="WP_230105944.1">
    <property type="nucleotide sequence ID" value="NZ_AP024845.1"/>
</dbReference>
<keyword evidence="1" id="KW-0175">Coiled coil</keyword>
<accession>A0ABN6Z591</accession>
<keyword evidence="3" id="KW-1185">Reference proteome</keyword>
<dbReference type="Proteomes" id="UP001305815">
    <property type="component" value="Chromosome"/>
</dbReference>
<name>A0ABN6Z591_9FIRM</name>
<proteinExistence type="predicted"/>